<dbReference type="Gramene" id="AET5Gv21063200.1">
    <property type="protein sequence ID" value="AET5Gv21063200.1"/>
    <property type="gene ID" value="AET5Gv21063200"/>
</dbReference>
<proteinExistence type="predicted"/>
<name>A0A453M672_AEGTS</name>
<organism evidence="2 3">
    <name type="scientific">Aegilops tauschii subsp. strangulata</name>
    <name type="common">Goatgrass</name>
    <dbReference type="NCBI Taxonomy" id="200361"/>
    <lineage>
        <taxon>Eukaryota</taxon>
        <taxon>Viridiplantae</taxon>
        <taxon>Streptophyta</taxon>
        <taxon>Embryophyta</taxon>
        <taxon>Tracheophyta</taxon>
        <taxon>Spermatophyta</taxon>
        <taxon>Magnoliopsida</taxon>
        <taxon>Liliopsida</taxon>
        <taxon>Poales</taxon>
        <taxon>Poaceae</taxon>
        <taxon>BOP clade</taxon>
        <taxon>Pooideae</taxon>
        <taxon>Triticodae</taxon>
        <taxon>Triticeae</taxon>
        <taxon>Triticinae</taxon>
        <taxon>Aegilops</taxon>
    </lineage>
</organism>
<accession>A0A453M672</accession>
<sequence length="70" mass="7424">PNARARVHLQRDLAAPLPPYKSPHLAQLSHPLAAATASSSKPSSPPSKLTAPNPPPPPSHGGPRRRAWCR</sequence>
<reference evidence="2" key="4">
    <citation type="submission" date="2019-03" db="UniProtKB">
        <authorList>
            <consortium name="EnsemblPlants"/>
        </authorList>
    </citation>
    <scope>IDENTIFICATION</scope>
</reference>
<dbReference type="AlphaFoldDB" id="A0A453M672"/>
<evidence type="ECO:0000256" key="1">
    <source>
        <dbReference type="SAM" id="MobiDB-lite"/>
    </source>
</evidence>
<evidence type="ECO:0000313" key="2">
    <source>
        <dbReference type="EnsemblPlants" id="AET5Gv21063200.1"/>
    </source>
</evidence>
<feature type="region of interest" description="Disordered" evidence="1">
    <location>
        <begin position="1"/>
        <end position="70"/>
    </location>
</feature>
<reference evidence="2" key="5">
    <citation type="journal article" date="2021" name="G3 (Bethesda)">
        <title>Aegilops tauschii genome assembly Aet v5.0 features greater sequence contiguity and improved annotation.</title>
        <authorList>
            <person name="Wang L."/>
            <person name="Zhu T."/>
            <person name="Rodriguez J.C."/>
            <person name="Deal K.R."/>
            <person name="Dubcovsky J."/>
            <person name="McGuire P.E."/>
            <person name="Lux T."/>
            <person name="Spannagl M."/>
            <person name="Mayer K.F.X."/>
            <person name="Baldrich P."/>
            <person name="Meyers B.C."/>
            <person name="Huo N."/>
            <person name="Gu Y.Q."/>
            <person name="Zhou H."/>
            <person name="Devos K.M."/>
            <person name="Bennetzen J.L."/>
            <person name="Unver T."/>
            <person name="Budak H."/>
            <person name="Gulick P.J."/>
            <person name="Galiba G."/>
            <person name="Kalapos B."/>
            <person name="Nelson D.R."/>
            <person name="Li P."/>
            <person name="You F.M."/>
            <person name="Luo M.C."/>
            <person name="Dvorak J."/>
        </authorList>
    </citation>
    <scope>NUCLEOTIDE SEQUENCE [LARGE SCALE GENOMIC DNA]</scope>
    <source>
        <strain evidence="2">cv. AL8/78</strain>
    </source>
</reference>
<dbReference type="EnsemblPlants" id="AET5Gv21063200.1">
    <property type="protein sequence ID" value="AET5Gv21063200.1"/>
    <property type="gene ID" value="AET5Gv21063200"/>
</dbReference>
<reference evidence="3" key="2">
    <citation type="journal article" date="2017" name="Nat. Plants">
        <title>The Aegilops tauschii genome reveals multiple impacts of transposons.</title>
        <authorList>
            <person name="Zhao G."/>
            <person name="Zou C."/>
            <person name="Li K."/>
            <person name="Wang K."/>
            <person name="Li T."/>
            <person name="Gao L."/>
            <person name="Zhang X."/>
            <person name="Wang H."/>
            <person name="Yang Z."/>
            <person name="Liu X."/>
            <person name="Jiang W."/>
            <person name="Mao L."/>
            <person name="Kong X."/>
            <person name="Jiao Y."/>
            <person name="Jia J."/>
        </authorList>
    </citation>
    <scope>NUCLEOTIDE SEQUENCE [LARGE SCALE GENOMIC DNA]</scope>
    <source>
        <strain evidence="3">cv. AL8/78</strain>
    </source>
</reference>
<reference evidence="2" key="3">
    <citation type="journal article" date="2017" name="Nature">
        <title>Genome sequence of the progenitor of the wheat D genome Aegilops tauschii.</title>
        <authorList>
            <person name="Luo M.C."/>
            <person name="Gu Y.Q."/>
            <person name="Puiu D."/>
            <person name="Wang H."/>
            <person name="Twardziok S.O."/>
            <person name="Deal K.R."/>
            <person name="Huo N."/>
            <person name="Zhu T."/>
            <person name="Wang L."/>
            <person name="Wang Y."/>
            <person name="McGuire P.E."/>
            <person name="Liu S."/>
            <person name="Long H."/>
            <person name="Ramasamy R.K."/>
            <person name="Rodriguez J.C."/>
            <person name="Van S.L."/>
            <person name="Yuan L."/>
            <person name="Wang Z."/>
            <person name="Xia Z."/>
            <person name="Xiao L."/>
            <person name="Anderson O.D."/>
            <person name="Ouyang S."/>
            <person name="Liang Y."/>
            <person name="Zimin A.V."/>
            <person name="Pertea G."/>
            <person name="Qi P."/>
            <person name="Bennetzen J.L."/>
            <person name="Dai X."/>
            <person name="Dawson M.W."/>
            <person name="Muller H.G."/>
            <person name="Kugler K."/>
            <person name="Rivarola-Duarte L."/>
            <person name="Spannagl M."/>
            <person name="Mayer K.F.X."/>
            <person name="Lu F.H."/>
            <person name="Bevan M.W."/>
            <person name="Leroy P."/>
            <person name="Li P."/>
            <person name="You F.M."/>
            <person name="Sun Q."/>
            <person name="Liu Z."/>
            <person name="Lyons E."/>
            <person name="Wicker T."/>
            <person name="Salzberg S.L."/>
            <person name="Devos K.M."/>
            <person name="Dvorak J."/>
        </authorList>
    </citation>
    <scope>NUCLEOTIDE SEQUENCE [LARGE SCALE GENOMIC DNA]</scope>
    <source>
        <strain evidence="2">cv. AL8/78</strain>
    </source>
</reference>
<feature type="compositionally biased region" description="Low complexity" evidence="1">
    <location>
        <begin position="31"/>
        <end position="51"/>
    </location>
</feature>
<keyword evidence="3" id="KW-1185">Reference proteome</keyword>
<protein>
    <submittedName>
        <fullName evidence="2">Uncharacterized protein</fullName>
    </submittedName>
</protein>
<evidence type="ECO:0000313" key="3">
    <source>
        <dbReference type="Proteomes" id="UP000015105"/>
    </source>
</evidence>
<dbReference type="Proteomes" id="UP000015105">
    <property type="component" value="Chromosome 5D"/>
</dbReference>
<reference evidence="3" key="1">
    <citation type="journal article" date="2014" name="Science">
        <title>Ancient hybridizations among the ancestral genomes of bread wheat.</title>
        <authorList>
            <consortium name="International Wheat Genome Sequencing Consortium,"/>
            <person name="Marcussen T."/>
            <person name="Sandve S.R."/>
            <person name="Heier L."/>
            <person name="Spannagl M."/>
            <person name="Pfeifer M."/>
            <person name="Jakobsen K.S."/>
            <person name="Wulff B.B."/>
            <person name="Steuernagel B."/>
            <person name="Mayer K.F."/>
            <person name="Olsen O.A."/>
        </authorList>
    </citation>
    <scope>NUCLEOTIDE SEQUENCE [LARGE SCALE GENOMIC DNA]</scope>
    <source>
        <strain evidence="3">cv. AL8/78</strain>
    </source>
</reference>